<organism evidence="2 3">
    <name type="scientific">Micromonospora halophytica</name>
    <dbReference type="NCBI Taxonomy" id="47864"/>
    <lineage>
        <taxon>Bacteria</taxon>
        <taxon>Bacillati</taxon>
        <taxon>Actinomycetota</taxon>
        <taxon>Actinomycetes</taxon>
        <taxon>Micromonosporales</taxon>
        <taxon>Micromonosporaceae</taxon>
        <taxon>Micromonospora</taxon>
    </lineage>
</organism>
<accession>A0A1C5JDF4</accession>
<dbReference type="Gene3D" id="2.40.400.10">
    <property type="entry name" value="Acetoacetate decarboxylase-like"/>
    <property type="match status" value="1"/>
</dbReference>
<keyword evidence="3" id="KW-1185">Reference proteome</keyword>
<protein>
    <recommendedName>
        <fullName evidence="4">Acetoacetate decarboxylase (ADC)</fullName>
    </recommendedName>
</protein>
<evidence type="ECO:0000313" key="3">
    <source>
        <dbReference type="Proteomes" id="UP000199408"/>
    </source>
</evidence>
<dbReference type="SUPFAM" id="SSF160104">
    <property type="entry name" value="Acetoacetate decarboxylase-like"/>
    <property type="match status" value="1"/>
</dbReference>
<evidence type="ECO:0000256" key="1">
    <source>
        <dbReference type="SAM" id="MobiDB-lite"/>
    </source>
</evidence>
<name>A0A1C5JDF4_9ACTN</name>
<dbReference type="Proteomes" id="UP000199408">
    <property type="component" value="Unassembled WGS sequence"/>
</dbReference>
<sequence>MLDPADPQLVVDSRTLHFSWLPADPDGVAALVPPGLRPRADRQVFMNQYVVDDAAQTSGFGAYSLTYLGVSLVGMDAPDGVTPGGWWTHYVTSSPRVRGYAAARGAPAVLGRTRIDVRGDLLVAETVADGVPVIRARARVGATGHEVRRGHHRYLTMRDGELLSGVYPFISEPVTPFEVESVEFLAPDHPTYVLRPENPLLIPWGFYAPRTSFAYPGGLTRYPLETPARADGAAGHQVPARRSRSGLPSGS</sequence>
<feature type="region of interest" description="Disordered" evidence="1">
    <location>
        <begin position="226"/>
        <end position="251"/>
    </location>
</feature>
<dbReference type="EMBL" id="FMDN01000028">
    <property type="protein sequence ID" value="SCG68572.1"/>
    <property type="molecule type" value="Genomic_DNA"/>
</dbReference>
<dbReference type="OrthoDB" id="4563865at2"/>
<proteinExistence type="predicted"/>
<dbReference type="RefSeq" id="WP_091302211.1">
    <property type="nucleotide sequence ID" value="NZ_FMDN01000028.1"/>
</dbReference>
<evidence type="ECO:0000313" key="2">
    <source>
        <dbReference type="EMBL" id="SCG68572.1"/>
    </source>
</evidence>
<gene>
    <name evidence="2" type="ORF">GA0070560_12818</name>
</gene>
<dbReference type="AlphaFoldDB" id="A0A1C5JDF4"/>
<dbReference type="InterPro" id="IPR023375">
    <property type="entry name" value="ADC_dom_sf"/>
</dbReference>
<reference evidence="3" key="1">
    <citation type="submission" date="2016-06" db="EMBL/GenBank/DDBJ databases">
        <authorList>
            <person name="Varghese N."/>
        </authorList>
    </citation>
    <scope>NUCLEOTIDE SEQUENCE [LARGE SCALE GENOMIC DNA]</scope>
    <source>
        <strain evidence="3">DSM 43171</strain>
    </source>
</reference>
<evidence type="ECO:0008006" key="4">
    <source>
        <dbReference type="Google" id="ProtNLM"/>
    </source>
</evidence>